<dbReference type="EMBL" id="VSSQ01125427">
    <property type="protein sequence ID" value="MPN55799.1"/>
    <property type="molecule type" value="Genomic_DNA"/>
</dbReference>
<reference evidence="1" key="1">
    <citation type="submission" date="2019-08" db="EMBL/GenBank/DDBJ databases">
        <authorList>
            <person name="Kucharzyk K."/>
            <person name="Murdoch R.W."/>
            <person name="Higgins S."/>
            <person name="Loffler F."/>
        </authorList>
    </citation>
    <scope>NUCLEOTIDE SEQUENCE</scope>
</reference>
<comment type="caution">
    <text evidence="1">The sequence shown here is derived from an EMBL/GenBank/DDBJ whole genome shotgun (WGS) entry which is preliminary data.</text>
</comment>
<organism evidence="1">
    <name type="scientific">bioreactor metagenome</name>
    <dbReference type="NCBI Taxonomy" id="1076179"/>
    <lineage>
        <taxon>unclassified sequences</taxon>
        <taxon>metagenomes</taxon>
        <taxon>ecological metagenomes</taxon>
    </lineage>
</organism>
<gene>
    <name evidence="1" type="ORF">SDC9_203483</name>
</gene>
<name>A0A645IZB1_9ZZZZ</name>
<proteinExistence type="predicted"/>
<evidence type="ECO:0000313" key="1">
    <source>
        <dbReference type="EMBL" id="MPN55799.1"/>
    </source>
</evidence>
<accession>A0A645IZB1</accession>
<sequence>MQNIPVPTPGCWNINDIYSPDGRVVNGKVIRNAEGVYEPPKHSASHKS</sequence>
<protein>
    <submittedName>
        <fullName evidence="1">Uncharacterized protein</fullName>
    </submittedName>
</protein>
<dbReference type="AlphaFoldDB" id="A0A645IZB1"/>